<keyword evidence="1" id="KW-0805">Transcription regulation</keyword>
<name>A0ABU1JDB7_9MICC</name>
<evidence type="ECO:0000256" key="3">
    <source>
        <dbReference type="ARBA" id="ARBA00023163"/>
    </source>
</evidence>
<reference evidence="5 6" key="1">
    <citation type="submission" date="2023-07" db="EMBL/GenBank/DDBJ databases">
        <title>Sequencing the genomes of 1000 actinobacteria strains.</title>
        <authorList>
            <person name="Klenk H.-P."/>
        </authorList>
    </citation>
    <scope>NUCLEOTIDE SEQUENCE [LARGE SCALE GENOMIC DNA]</scope>
    <source>
        <strain evidence="5 6">DSM 14555</strain>
    </source>
</reference>
<sequence length="96" mass="10642">MKLSNEHAEDLAQVMQALSSPGRLLIMARLDDGPCSVSTLVEDCGMAQATISNHLRILRHLNLVSGHRDGRQVIYSLFDQHVQEFLNQALGHIDHG</sequence>
<dbReference type="InterPro" id="IPR051011">
    <property type="entry name" value="Metal_resp_trans_reg"/>
</dbReference>
<keyword evidence="6" id="KW-1185">Reference proteome</keyword>
<evidence type="ECO:0000313" key="6">
    <source>
        <dbReference type="Proteomes" id="UP001185069"/>
    </source>
</evidence>
<dbReference type="RefSeq" id="WP_296365869.1">
    <property type="nucleotide sequence ID" value="NZ_BAAAHY010000007.1"/>
</dbReference>
<dbReference type="Proteomes" id="UP001185069">
    <property type="component" value="Unassembled WGS sequence"/>
</dbReference>
<protein>
    <submittedName>
        <fullName evidence="5">DNA-binding transcriptional ArsR family regulator</fullName>
    </submittedName>
</protein>
<dbReference type="SMART" id="SM00418">
    <property type="entry name" value="HTH_ARSR"/>
    <property type="match status" value="1"/>
</dbReference>
<dbReference type="Pfam" id="PF01022">
    <property type="entry name" value="HTH_5"/>
    <property type="match status" value="1"/>
</dbReference>
<organism evidence="5 6">
    <name type="scientific">Arthrobacter russicus</name>
    <dbReference type="NCBI Taxonomy" id="172040"/>
    <lineage>
        <taxon>Bacteria</taxon>
        <taxon>Bacillati</taxon>
        <taxon>Actinomycetota</taxon>
        <taxon>Actinomycetes</taxon>
        <taxon>Micrococcales</taxon>
        <taxon>Micrococcaceae</taxon>
        <taxon>Arthrobacter</taxon>
    </lineage>
</organism>
<keyword evidence="3" id="KW-0804">Transcription</keyword>
<dbReference type="InterPro" id="IPR036390">
    <property type="entry name" value="WH_DNA-bd_sf"/>
</dbReference>
<keyword evidence="2 5" id="KW-0238">DNA-binding</keyword>
<dbReference type="CDD" id="cd00090">
    <property type="entry name" value="HTH_ARSR"/>
    <property type="match status" value="1"/>
</dbReference>
<dbReference type="PRINTS" id="PR00778">
    <property type="entry name" value="HTHARSR"/>
</dbReference>
<evidence type="ECO:0000256" key="1">
    <source>
        <dbReference type="ARBA" id="ARBA00023015"/>
    </source>
</evidence>
<evidence type="ECO:0000256" key="2">
    <source>
        <dbReference type="ARBA" id="ARBA00023125"/>
    </source>
</evidence>
<dbReference type="PROSITE" id="PS50987">
    <property type="entry name" value="HTH_ARSR_2"/>
    <property type="match status" value="1"/>
</dbReference>
<feature type="domain" description="HTH arsR-type" evidence="4">
    <location>
        <begin position="3"/>
        <end position="96"/>
    </location>
</feature>
<dbReference type="PANTHER" id="PTHR43132:SF6">
    <property type="entry name" value="HTH-TYPE TRANSCRIPTIONAL REPRESSOR CZRA"/>
    <property type="match status" value="1"/>
</dbReference>
<dbReference type="InterPro" id="IPR011991">
    <property type="entry name" value="ArsR-like_HTH"/>
</dbReference>
<dbReference type="EMBL" id="JAVDQF010000001">
    <property type="protein sequence ID" value="MDR6270428.1"/>
    <property type="molecule type" value="Genomic_DNA"/>
</dbReference>
<dbReference type="GO" id="GO:0003677">
    <property type="term" value="F:DNA binding"/>
    <property type="evidence" value="ECO:0007669"/>
    <property type="project" value="UniProtKB-KW"/>
</dbReference>
<dbReference type="SUPFAM" id="SSF46785">
    <property type="entry name" value="Winged helix' DNA-binding domain"/>
    <property type="match status" value="1"/>
</dbReference>
<gene>
    <name evidence="5" type="ORF">JOE69_002666</name>
</gene>
<evidence type="ECO:0000259" key="4">
    <source>
        <dbReference type="PROSITE" id="PS50987"/>
    </source>
</evidence>
<dbReference type="InterPro" id="IPR036388">
    <property type="entry name" value="WH-like_DNA-bd_sf"/>
</dbReference>
<dbReference type="PANTHER" id="PTHR43132">
    <property type="entry name" value="ARSENICAL RESISTANCE OPERON REPRESSOR ARSR-RELATED"/>
    <property type="match status" value="1"/>
</dbReference>
<comment type="caution">
    <text evidence="5">The sequence shown here is derived from an EMBL/GenBank/DDBJ whole genome shotgun (WGS) entry which is preliminary data.</text>
</comment>
<dbReference type="InterPro" id="IPR001845">
    <property type="entry name" value="HTH_ArsR_DNA-bd_dom"/>
</dbReference>
<dbReference type="Gene3D" id="1.10.10.10">
    <property type="entry name" value="Winged helix-like DNA-binding domain superfamily/Winged helix DNA-binding domain"/>
    <property type="match status" value="1"/>
</dbReference>
<accession>A0ABU1JDB7</accession>
<evidence type="ECO:0000313" key="5">
    <source>
        <dbReference type="EMBL" id="MDR6270428.1"/>
    </source>
</evidence>
<proteinExistence type="predicted"/>
<dbReference type="NCBIfam" id="NF033788">
    <property type="entry name" value="HTH_metalloreg"/>
    <property type="match status" value="1"/>
</dbReference>